<organism evidence="1">
    <name type="scientific">mine drainage metagenome</name>
    <dbReference type="NCBI Taxonomy" id="410659"/>
    <lineage>
        <taxon>unclassified sequences</taxon>
        <taxon>metagenomes</taxon>
        <taxon>ecological metagenomes</taxon>
    </lineage>
</organism>
<name>A0A1J5QA83_9ZZZZ</name>
<sequence length="52" mass="5778">MGMIKLLETDRKIARLDAYGLASVAMDCRIGAVSDAEKNVHCLMPKSIWVKQ</sequence>
<accession>A0A1J5QA83</accession>
<dbReference type="EMBL" id="MLJW01003089">
    <property type="protein sequence ID" value="OIQ72885.1"/>
    <property type="molecule type" value="Genomic_DNA"/>
</dbReference>
<protein>
    <submittedName>
        <fullName evidence="1">Uncharacterized protein</fullName>
    </submittedName>
</protein>
<gene>
    <name evidence="1" type="ORF">GALL_454800</name>
</gene>
<dbReference type="AlphaFoldDB" id="A0A1J5QA83"/>
<comment type="caution">
    <text evidence="1">The sequence shown here is derived from an EMBL/GenBank/DDBJ whole genome shotgun (WGS) entry which is preliminary data.</text>
</comment>
<evidence type="ECO:0000313" key="1">
    <source>
        <dbReference type="EMBL" id="OIQ72885.1"/>
    </source>
</evidence>
<dbReference type="SUPFAM" id="SSF141130">
    <property type="entry name" value="Acetamidase/Formamidase-like"/>
    <property type="match status" value="1"/>
</dbReference>
<reference evidence="1" key="1">
    <citation type="submission" date="2016-10" db="EMBL/GenBank/DDBJ databases">
        <title>Sequence of Gallionella enrichment culture.</title>
        <authorList>
            <person name="Poehlein A."/>
            <person name="Muehling M."/>
            <person name="Daniel R."/>
        </authorList>
    </citation>
    <scope>NUCLEOTIDE SEQUENCE</scope>
</reference>
<dbReference type="Gene3D" id="3.10.28.20">
    <property type="entry name" value="Acetamidase/Formamidase-like domains"/>
    <property type="match status" value="1"/>
</dbReference>
<proteinExistence type="predicted"/>